<dbReference type="EMBL" id="CP046171">
    <property type="protein sequence ID" value="QIS05925.1"/>
    <property type="molecule type" value="Genomic_DNA"/>
</dbReference>
<proteinExistence type="predicted"/>
<dbReference type="Proteomes" id="UP000501705">
    <property type="component" value="Chromosome"/>
</dbReference>
<feature type="compositionally biased region" description="Polar residues" evidence="1">
    <location>
        <begin position="1"/>
        <end position="23"/>
    </location>
</feature>
<evidence type="ECO:0000256" key="1">
    <source>
        <dbReference type="SAM" id="MobiDB-lite"/>
    </source>
</evidence>
<reference evidence="2 3" key="1">
    <citation type="journal article" date="2019" name="ACS Chem. Biol.">
        <title>Identification and Mobilization of a Cryptic Antibiotic Biosynthesis Gene Locus from a Human-Pathogenic Nocardia Isolate.</title>
        <authorList>
            <person name="Herisse M."/>
            <person name="Ishida K."/>
            <person name="Porter J.L."/>
            <person name="Howden B."/>
            <person name="Hertweck C."/>
            <person name="Stinear T.P."/>
            <person name="Pidot S.J."/>
        </authorList>
    </citation>
    <scope>NUCLEOTIDE SEQUENCE [LARGE SCALE GENOMIC DNA]</scope>
    <source>
        <strain evidence="2 3">AUSMDU00024985</strain>
    </source>
</reference>
<protein>
    <recommendedName>
        <fullName evidence="4">Scaffolding protein</fullName>
    </recommendedName>
</protein>
<dbReference type="RefSeq" id="WP_167464979.1">
    <property type="nucleotide sequence ID" value="NZ_CP046171.1"/>
</dbReference>
<sequence length="167" mass="17538">MSTENPAQDQSVQNQGATPQNVAQADIPDWVRKELADVRSEAARYRVEKNEALTAAMTAAQAAVAEQLNSANAEKQAFAEQANTANTELLRLRTALEAGVPAEKVVQFASLLQGSTAEELQAHADTVKTLLGTPVSPSATDPTQALGGASVADPATAFGDLLRNNIR</sequence>
<evidence type="ECO:0000313" key="3">
    <source>
        <dbReference type="Proteomes" id="UP000501705"/>
    </source>
</evidence>
<organism evidence="2 3">
    <name type="scientific">Nocardia brasiliensis</name>
    <dbReference type="NCBI Taxonomy" id="37326"/>
    <lineage>
        <taxon>Bacteria</taxon>
        <taxon>Bacillati</taxon>
        <taxon>Actinomycetota</taxon>
        <taxon>Actinomycetes</taxon>
        <taxon>Mycobacteriales</taxon>
        <taxon>Nocardiaceae</taxon>
        <taxon>Nocardia</taxon>
    </lineage>
</organism>
<dbReference type="AlphaFoldDB" id="A0A6G9XYB0"/>
<name>A0A6G9XYB0_NOCBR</name>
<evidence type="ECO:0000313" key="2">
    <source>
        <dbReference type="EMBL" id="QIS05925.1"/>
    </source>
</evidence>
<accession>A0A6G9XYB0</accession>
<gene>
    <name evidence="2" type="ORF">F5X71_29700</name>
</gene>
<feature type="region of interest" description="Disordered" evidence="1">
    <location>
        <begin position="1"/>
        <end position="28"/>
    </location>
</feature>
<evidence type="ECO:0008006" key="4">
    <source>
        <dbReference type="Google" id="ProtNLM"/>
    </source>
</evidence>